<dbReference type="GO" id="GO:0003955">
    <property type="term" value="F:NAD(P)H dehydrogenase (quinone) activity"/>
    <property type="evidence" value="ECO:0007669"/>
    <property type="project" value="UniProtKB-EC"/>
</dbReference>
<comment type="caution">
    <text evidence="6">The sequence shown here is derived from an EMBL/GenBank/DDBJ whole genome shotgun (WGS) entry which is preliminary data.</text>
</comment>
<dbReference type="RefSeq" id="WP_310455259.1">
    <property type="nucleotide sequence ID" value="NZ_JAVKPH010000001.1"/>
</dbReference>
<dbReference type="InterPro" id="IPR029039">
    <property type="entry name" value="Flavoprotein-like_sf"/>
</dbReference>
<keyword evidence="7" id="KW-1185">Reference proteome</keyword>
<evidence type="ECO:0000313" key="6">
    <source>
        <dbReference type="EMBL" id="MDR5651191.1"/>
    </source>
</evidence>
<evidence type="ECO:0000313" key="7">
    <source>
        <dbReference type="Proteomes" id="UP001247754"/>
    </source>
</evidence>
<dbReference type="InterPro" id="IPR008254">
    <property type="entry name" value="Flavodoxin/NO_synth"/>
</dbReference>
<keyword evidence="6" id="KW-0560">Oxidoreductase</keyword>
<dbReference type="PANTHER" id="PTHR30546:SF23">
    <property type="entry name" value="FLAVOPROTEIN-LIKE PROTEIN YCP4-RELATED"/>
    <property type="match status" value="1"/>
</dbReference>
<evidence type="ECO:0000256" key="4">
    <source>
        <dbReference type="ARBA" id="ARBA00022643"/>
    </source>
</evidence>
<comment type="similarity">
    <text evidence="2">Belongs to the WrbA family.</text>
</comment>
<dbReference type="NCBIfam" id="NF002999">
    <property type="entry name" value="PRK03767.1"/>
    <property type="match status" value="1"/>
</dbReference>
<dbReference type="EMBL" id="JAVKPH010000001">
    <property type="protein sequence ID" value="MDR5651191.1"/>
    <property type="molecule type" value="Genomic_DNA"/>
</dbReference>
<name>A0ABU1F2V0_9RHOB</name>
<keyword evidence="3" id="KW-0285">Flavoprotein</keyword>
<evidence type="ECO:0000256" key="2">
    <source>
        <dbReference type="ARBA" id="ARBA00006961"/>
    </source>
</evidence>
<evidence type="ECO:0000256" key="3">
    <source>
        <dbReference type="ARBA" id="ARBA00022630"/>
    </source>
</evidence>
<evidence type="ECO:0000259" key="5">
    <source>
        <dbReference type="PROSITE" id="PS50902"/>
    </source>
</evidence>
<keyword evidence="4" id="KW-0288">FMN</keyword>
<comment type="cofactor">
    <cofactor evidence="1">
        <name>FMN</name>
        <dbReference type="ChEBI" id="CHEBI:58210"/>
    </cofactor>
</comment>
<protein>
    <submittedName>
        <fullName evidence="6">NAD(P)H:quinone oxidoreductase</fullName>
        <ecNumber evidence="6">1.6.5.2</ecNumber>
    </submittedName>
</protein>
<dbReference type="InterPro" id="IPR005025">
    <property type="entry name" value="FMN_Rdtase-like_dom"/>
</dbReference>
<dbReference type="NCBIfam" id="TIGR01755">
    <property type="entry name" value="flav_wrbA"/>
    <property type="match status" value="1"/>
</dbReference>
<dbReference type="Pfam" id="PF03358">
    <property type="entry name" value="FMN_red"/>
    <property type="match status" value="1"/>
</dbReference>
<evidence type="ECO:0000256" key="1">
    <source>
        <dbReference type="ARBA" id="ARBA00001917"/>
    </source>
</evidence>
<dbReference type="PANTHER" id="PTHR30546">
    <property type="entry name" value="FLAVODOXIN-RELATED PROTEIN WRBA-RELATED"/>
    <property type="match status" value="1"/>
</dbReference>
<dbReference type="SUPFAM" id="SSF52218">
    <property type="entry name" value="Flavoproteins"/>
    <property type="match status" value="1"/>
</dbReference>
<dbReference type="Proteomes" id="UP001247754">
    <property type="component" value="Unassembled WGS sequence"/>
</dbReference>
<proteinExistence type="inferred from homology"/>
<dbReference type="PROSITE" id="PS00201">
    <property type="entry name" value="FLAVODOXIN"/>
    <property type="match status" value="1"/>
</dbReference>
<dbReference type="Gene3D" id="3.40.50.360">
    <property type="match status" value="1"/>
</dbReference>
<organism evidence="6 7">
    <name type="scientific">Ruixingdingia sedimenti</name>
    <dbReference type="NCBI Taxonomy" id="3073604"/>
    <lineage>
        <taxon>Bacteria</taxon>
        <taxon>Pseudomonadati</taxon>
        <taxon>Pseudomonadota</taxon>
        <taxon>Alphaproteobacteria</taxon>
        <taxon>Rhodobacterales</taxon>
        <taxon>Paracoccaceae</taxon>
        <taxon>Ruixingdingia</taxon>
    </lineage>
</organism>
<dbReference type="EC" id="1.6.5.2" evidence="6"/>
<sequence>MTKLAIIYYSSTGNTHALAQAVAEGAEAEGAETRVRRVKEIAPDSAIDSRPAWRAHVEATRNAPEADLADLEWADGFVFGTPTRFGLPAAQLKQFLDQSGGLWATGKLQDKPVAAFTGAGNPHGGQEATLLALNTMFYHWGSIIVPAGYTDAAFKAAGGNPYGLSFTAGADGLSAEVLAAGRALGAKVARYAAVIGPARARLAGGAK</sequence>
<feature type="domain" description="Flavodoxin-like" evidence="5">
    <location>
        <begin position="4"/>
        <end position="196"/>
    </location>
</feature>
<dbReference type="PROSITE" id="PS50902">
    <property type="entry name" value="FLAVODOXIN_LIKE"/>
    <property type="match status" value="1"/>
</dbReference>
<gene>
    <name evidence="6" type="primary">wrbA</name>
    <name evidence="6" type="ORF">RGD00_01115</name>
</gene>
<reference evidence="6 7" key="1">
    <citation type="submission" date="2023-09" db="EMBL/GenBank/DDBJ databases">
        <title>Xinfangfangia sedmenti sp. nov., isolated the sedment.</title>
        <authorList>
            <person name="Xu L."/>
        </authorList>
    </citation>
    <scope>NUCLEOTIDE SEQUENCE [LARGE SCALE GENOMIC DNA]</scope>
    <source>
        <strain evidence="6 7">LG-4</strain>
    </source>
</reference>
<dbReference type="InterPro" id="IPR010089">
    <property type="entry name" value="Flavoprotein_WrbA-like"/>
</dbReference>
<accession>A0ABU1F2V0</accession>
<dbReference type="InterPro" id="IPR001226">
    <property type="entry name" value="Flavodoxin_CS"/>
</dbReference>